<accession>A0A1F7I913</accession>
<protein>
    <submittedName>
        <fullName evidence="1">Uncharacterized protein</fullName>
    </submittedName>
</protein>
<organism evidence="1 2">
    <name type="scientific">Candidatus Roizmanbacteria bacterium RIFCSPLOWO2_01_FULL_35_13</name>
    <dbReference type="NCBI Taxonomy" id="1802055"/>
    <lineage>
        <taxon>Bacteria</taxon>
        <taxon>Candidatus Roizmaniibacteriota</taxon>
    </lineage>
</organism>
<evidence type="ECO:0000313" key="1">
    <source>
        <dbReference type="EMBL" id="OGK39853.1"/>
    </source>
</evidence>
<dbReference type="AlphaFoldDB" id="A0A1F7I913"/>
<dbReference type="Proteomes" id="UP000179270">
    <property type="component" value="Unassembled WGS sequence"/>
</dbReference>
<comment type="caution">
    <text evidence="1">The sequence shown here is derived from an EMBL/GenBank/DDBJ whole genome shotgun (WGS) entry which is preliminary data.</text>
</comment>
<name>A0A1F7I913_9BACT</name>
<sequence>MASEVDKIFEKVGLKESMFFPDTFAGFLTQQFLALHKLSTEKPKGYESTVEEMYHRICGKISDQEGFTNFNVPFTITEDYSVTTGIDRGFLYTLQFKTTIYGRNLLRQKYPILKYEVSTGGGINWKLIVLGKRPTMLEVNAAGTS</sequence>
<gene>
    <name evidence="1" type="ORF">A3A74_03100</name>
</gene>
<evidence type="ECO:0000313" key="2">
    <source>
        <dbReference type="Proteomes" id="UP000179270"/>
    </source>
</evidence>
<proteinExistence type="predicted"/>
<reference evidence="1 2" key="1">
    <citation type="journal article" date="2016" name="Nat. Commun.">
        <title>Thousands of microbial genomes shed light on interconnected biogeochemical processes in an aquifer system.</title>
        <authorList>
            <person name="Anantharaman K."/>
            <person name="Brown C.T."/>
            <person name="Hug L.A."/>
            <person name="Sharon I."/>
            <person name="Castelle C.J."/>
            <person name="Probst A.J."/>
            <person name="Thomas B.C."/>
            <person name="Singh A."/>
            <person name="Wilkins M.J."/>
            <person name="Karaoz U."/>
            <person name="Brodie E.L."/>
            <person name="Williams K.H."/>
            <person name="Hubbard S.S."/>
            <person name="Banfield J.F."/>
        </authorList>
    </citation>
    <scope>NUCLEOTIDE SEQUENCE [LARGE SCALE GENOMIC DNA]</scope>
</reference>
<dbReference type="EMBL" id="MGAF01000043">
    <property type="protein sequence ID" value="OGK39853.1"/>
    <property type="molecule type" value="Genomic_DNA"/>
</dbReference>